<organism evidence="1 2">
    <name type="scientific">Desulfitobacterium metallireducens DSM 15288</name>
    <dbReference type="NCBI Taxonomy" id="871968"/>
    <lineage>
        <taxon>Bacteria</taxon>
        <taxon>Bacillati</taxon>
        <taxon>Bacillota</taxon>
        <taxon>Clostridia</taxon>
        <taxon>Eubacteriales</taxon>
        <taxon>Desulfitobacteriaceae</taxon>
        <taxon>Desulfitobacterium</taxon>
    </lineage>
</organism>
<dbReference type="HOGENOM" id="CLU_1575941_0_0_9"/>
<sequence length="169" mass="19004">MSFLPVVLFVLGIIVLIMAWRLGNPPNTSPELLAALKGIAGVKRDIGYIRSELQETGARLEEHERRIQEQPIVNRQDQREKQSGQADQEVQLEFLKALQQHTAQEPISNSIEDVAFTQDLAPRVISDKYRGVIELHEQGWSTLEIAGHLALSQDAVNMVLKTYPRGGQR</sequence>
<dbReference type="EMBL" id="CP007032">
    <property type="protein sequence ID" value="AHF08391.1"/>
    <property type="molecule type" value="Genomic_DNA"/>
</dbReference>
<proteinExistence type="predicted"/>
<dbReference type="AlphaFoldDB" id="W0EH49"/>
<name>W0EH49_9FIRM</name>
<evidence type="ECO:0000313" key="2">
    <source>
        <dbReference type="Proteomes" id="UP000010847"/>
    </source>
</evidence>
<dbReference type="RefSeq" id="WP_006716386.1">
    <property type="nucleotide sequence ID" value="NZ_CP007032.1"/>
</dbReference>
<accession>W0EH49</accession>
<evidence type="ECO:0000313" key="1">
    <source>
        <dbReference type="EMBL" id="AHF08391.1"/>
    </source>
</evidence>
<dbReference type="Proteomes" id="UP000010847">
    <property type="component" value="Chromosome"/>
</dbReference>
<gene>
    <name evidence="1" type="ORF">DESME_01710</name>
</gene>
<reference evidence="1 2" key="1">
    <citation type="submission" date="2013-12" db="EMBL/GenBank/DDBJ databases">
        <authorList>
            <consortium name="DOE Joint Genome Institute"/>
            <person name="Smidt H."/>
            <person name="Huntemann M."/>
            <person name="Han J."/>
            <person name="Chen A."/>
            <person name="Kyrpides N."/>
            <person name="Mavromatis K."/>
            <person name="Markowitz V."/>
            <person name="Palaniappan K."/>
            <person name="Ivanova N."/>
            <person name="Schaumberg A."/>
            <person name="Pati A."/>
            <person name="Liolios K."/>
            <person name="Nordberg H.P."/>
            <person name="Cantor M.N."/>
            <person name="Hua S.X."/>
            <person name="Woyke T."/>
        </authorList>
    </citation>
    <scope>NUCLEOTIDE SEQUENCE [LARGE SCALE GENOMIC DNA]</scope>
    <source>
        <strain evidence="2">DSM 15288</strain>
    </source>
</reference>
<keyword evidence="2" id="KW-1185">Reference proteome</keyword>
<dbReference type="KEGG" id="dmt:DESME_01710"/>
<dbReference type="STRING" id="871968.DESME_01710"/>
<dbReference type="eggNOG" id="COG1595">
    <property type="taxonomic scope" value="Bacteria"/>
</dbReference>
<protein>
    <submittedName>
        <fullName evidence="1">Uncharacterized protein</fullName>
    </submittedName>
</protein>
<dbReference type="OrthoDB" id="1809523at2"/>